<evidence type="ECO:0000313" key="2">
    <source>
        <dbReference type="EMBL" id="QOV34156.1"/>
    </source>
</evidence>
<reference evidence="2 3" key="1">
    <citation type="submission" date="2020-10" db="EMBL/GenBank/DDBJ databases">
        <title>Streptomyces ferrugineus complate genome analysis.</title>
        <authorList>
            <person name="Anwar N."/>
        </authorList>
    </citation>
    <scope>NUCLEOTIDE SEQUENCE [LARGE SCALE GENOMIC DNA]</scope>
    <source>
        <strain evidence="2 3">CCTCC AA2014009</strain>
    </source>
</reference>
<protein>
    <submittedName>
        <fullName evidence="2">Transposase domain-containing protein</fullName>
    </submittedName>
</protein>
<dbReference type="KEGG" id="sfeu:IM697_28910"/>
<name>A0A7M2SCX5_9ACTN</name>
<keyword evidence="3" id="KW-1185">Reference proteome</keyword>
<gene>
    <name evidence="2" type="ORF">IM697_28910</name>
</gene>
<accession>A0A7M2SCX5</accession>
<feature type="domain" description="Transposase IS4 N-terminal" evidence="1">
    <location>
        <begin position="5"/>
        <end position="67"/>
    </location>
</feature>
<dbReference type="AlphaFoldDB" id="A0A7M2SCX5"/>
<sequence>MYSPGHAGELTQVIGHELVDAAPVKTGARGRRLRLPPARVVVHFVLAFAFFERSSYRAVRDKLTAGRGAVPVARPCAPRCHGPGTGWAAHHCAACWRSWPARSPTTVGSASSAGDGAWSRWTARPCPLAPRRR</sequence>
<dbReference type="Pfam" id="PF13006">
    <property type="entry name" value="Nterm_IS4"/>
    <property type="match status" value="1"/>
</dbReference>
<organism evidence="2 3">
    <name type="scientific">Streptomyces ferrugineus</name>
    <dbReference type="NCBI Taxonomy" id="1413221"/>
    <lineage>
        <taxon>Bacteria</taxon>
        <taxon>Bacillati</taxon>
        <taxon>Actinomycetota</taxon>
        <taxon>Actinomycetes</taxon>
        <taxon>Kitasatosporales</taxon>
        <taxon>Streptomycetaceae</taxon>
        <taxon>Streptomyces</taxon>
    </lineage>
</organism>
<dbReference type="Proteomes" id="UP000594205">
    <property type="component" value="Chromosome"/>
</dbReference>
<dbReference type="EMBL" id="CP063373">
    <property type="protein sequence ID" value="QOV34156.1"/>
    <property type="molecule type" value="Genomic_DNA"/>
</dbReference>
<proteinExistence type="predicted"/>
<evidence type="ECO:0000259" key="1">
    <source>
        <dbReference type="Pfam" id="PF13006"/>
    </source>
</evidence>
<evidence type="ECO:0000313" key="3">
    <source>
        <dbReference type="Proteomes" id="UP000594205"/>
    </source>
</evidence>
<dbReference type="InterPro" id="IPR024473">
    <property type="entry name" value="Transposases_IS4_N"/>
</dbReference>